<comment type="caution">
    <text evidence="4">The sequence shown here is derived from an EMBL/GenBank/DDBJ whole genome shotgun (WGS) entry which is preliminary data.</text>
</comment>
<evidence type="ECO:0000313" key="4">
    <source>
        <dbReference type="EMBL" id="GGG70645.1"/>
    </source>
</evidence>
<keyword evidence="5" id="KW-1185">Reference proteome</keyword>
<dbReference type="PROSITE" id="PS51257">
    <property type="entry name" value="PROKAR_LIPOPROTEIN"/>
    <property type="match status" value="1"/>
</dbReference>
<dbReference type="PRINTS" id="PR01805">
    <property type="entry name" value="VACJLIPOPROT"/>
</dbReference>
<comment type="similarity">
    <text evidence="1">Belongs to the MlaA family.</text>
</comment>
<dbReference type="PANTHER" id="PTHR30035:SF3">
    <property type="entry name" value="INTERMEMBRANE PHOSPHOLIPID TRANSPORT SYSTEM LIPOPROTEIN MLAA"/>
    <property type="match status" value="1"/>
</dbReference>
<organism evidence="4 5">
    <name type="scientific">Salipiger pallidus</name>
    <dbReference type="NCBI Taxonomy" id="1775170"/>
    <lineage>
        <taxon>Bacteria</taxon>
        <taxon>Pseudomonadati</taxon>
        <taxon>Pseudomonadota</taxon>
        <taxon>Alphaproteobacteria</taxon>
        <taxon>Rhodobacterales</taxon>
        <taxon>Roseobacteraceae</taxon>
        <taxon>Salipiger</taxon>
    </lineage>
</organism>
<dbReference type="GO" id="GO:0120010">
    <property type="term" value="P:intermembrane phospholipid transfer"/>
    <property type="evidence" value="ECO:0007669"/>
    <property type="project" value="TreeGrafter"/>
</dbReference>
<evidence type="ECO:0008006" key="6">
    <source>
        <dbReference type="Google" id="ProtNLM"/>
    </source>
</evidence>
<dbReference type="AlphaFoldDB" id="A0A8J3EGZ0"/>
<proteinExistence type="inferred from homology"/>
<evidence type="ECO:0000256" key="3">
    <source>
        <dbReference type="SAM" id="SignalP"/>
    </source>
</evidence>
<reference evidence="4" key="1">
    <citation type="journal article" date="2014" name="Int. J. Syst. Evol. Microbiol.">
        <title>Complete genome sequence of Corynebacterium casei LMG S-19264T (=DSM 44701T), isolated from a smear-ripened cheese.</title>
        <authorList>
            <consortium name="US DOE Joint Genome Institute (JGI-PGF)"/>
            <person name="Walter F."/>
            <person name="Albersmeier A."/>
            <person name="Kalinowski J."/>
            <person name="Ruckert C."/>
        </authorList>
    </citation>
    <scope>NUCLEOTIDE SEQUENCE</scope>
    <source>
        <strain evidence="4">CGMCC 1.15762</strain>
    </source>
</reference>
<dbReference type="Pfam" id="PF04333">
    <property type="entry name" value="MlaA"/>
    <property type="match status" value="1"/>
</dbReference>
<dbReference type="EMBL" id="BMJV01000003">
    <property type="protein sequence ID" value="GGG70645.1"/>
    <property type="molecule type" value="Genomic_DNA"/>
</dbReference>
<protein>
    <recommendedName>
        <fullName evidence="6">Phospholipid-binding lipoprotein MlaA</fullName>
    </recommendedName>
</protein>
<keyword evidence="2 3" id="KW-0732">Signal</keyword>
<feature type="chain" id="PRO_5035162183" description="Phospholipid-binding lipoprotein MlaA" evidence="3">
    <location>
        <begin position="30"/>
        <end position="259"/>
    </location>
</feature>
<dbReference type="GO" id="GO:0016020">
    <property type="term" value="C:membrane"/>
    <property type="evidence" value="ECO:0007669"/>
    <property type="project" value="InterPro"/>
</dbReference>
<feature type="signal peptide" evidence="3">
    <location>
        <begin position="1"/>
        <end position="29"/>
    </location>
</feature>
<accession>A0A8J3EGZ0</accession>
<name>A0A8J3EGZ0_9RHOB</name>
<dbReference type="RefSeq" id="WP_188789878.1">
    <property type="nucleotide sequence ID" value="NZ_BMJV01000003.1"/>
</dbReference>
<dbReference type="InterPro" id="IPR007428">
    <property type="entry name" value="MlaA"/>
</dbReference>
<dbReference type="Proteomes" id="UP000617145">
    <property type="component" value="Unassembled WGS sequence"/>
</dbReference>
<evidence type="ECO:0000256" key="1">
    <source>
        <dbReference type="ARBA" id="ARBA00010634"/>
    </source>
</evidence>
<evidence type="ECO:0000256" key="2">
    <source>
        <dbReference type="ARBA" id="ARBA00022729"/>
    </source>
</evidence>
<reference evidence="4" key="2">
    <citation type="submission" date="2020-09" db="EMBL/GenBank/DDBJ databases">
        <authorList>
            <person name="Sun Q."/>
            <person name="Zhou Y."/>
        </authorList>
    </citation>
    <scope>NUCLEOTIDE SEQUENCE</scope>
    <source>
        <strain evidence="4">CGMCC 1.15762</strain>
    </source>
</reference>
<gene>
    <name evidence="4" type="primary">vacJ</name>
    <name evidence="4" type="ORF">GCM10011415_17880</name>
</gene>
<evidence type="ECO:0000313" key="5">
    <source>
        <dbReference type="Proteomes" id="UP000617145"/>
    </source>
</evidence>
<sequence length="259" mass="27482">MSFAHRTASRRSPVVALMLAALLGLGACAVPGPGEAPDGIFDPNEGANRRVHAFNKRLAGAVSGGDGPGVMSSLPTPVSTGVHNFADTVSLPQVVVNQVLQLRPGRALRNTARFTLNATAGIAGLFDVATPLGLPEDDTDFGETLYVWGFPEGAYIELPVLGPNTEREAVGRIFDLFTDPLSYVIPAPDRYYVKAVRVGDKALDVAENGDTIDALLDGSADSYAQLRTIYLQNRRYELGDESAGGSDYIDPEAIDTEGF</sequence>
<dbReference type="PANTHER" id="PTHR30035">
    <property type="entry name" value="LIPOPROTEIN VACJ-RELATED"/>
    <property type="match status" value="1"/>
</dbReference>